<keyword evidence="2" id="KW-1185">Reference proteome</keyword>
<dbReference type="RefSeq" id="WP_234760798.1">
    <property type="nucleotide sequence ID" value="NZ_JAKEIP010000005.1"/>
</dbReference>
<reference evidence="1" key="1">
    <citation type="submission" date="2022-01" db="EMBL/GenBank/DDBJ databases">
        <title>Draft Genome Sequences of Seven Type Strains of the Genus Streptomyces.</title>
        <authorList>
            <person name="Aziz S."/>
            <person name="Coretto E."/>
            <person name="Chronakova A."/>
            <person name="Sproer C."/>
            <person name="Huber K."/>
            <person name="Nouioui I."/>
            <person name="Gross H."/>
        </authorList>
    </citation>
    <scope>NUCLEOTIDE SEQUENCE</scope>
    <source>
        <strain evidence="1">DSM 103493</strain>
    </source>
</reference>
<dbReference type="EMBL" id="JAKEIP010000005">
    <property type="protein sequence ID" value="MCF1592494.1"/>
    <property type="molecule type" value="Genomic_DNA"/>
</dbReference>
<comment type="caution">
    <text evidence="1">The sequence shown here is derived from an EMBL/GenBank/DDBJ whole genome shotgun (WGS) entry which is preliminary data.</text>
</comment>
<accession>A0A9X1TJD5</accession>
<protein>
    <submittedName>
        <fullName evidence="1">XRE family transcriptional regulator</fullName>
    </submittedName>
</protein>
<evidence type="ECO:0000313" key="1">
    <source>
        <dbReference type="EMBL" id="MCF1592494.1"/>
    </source>
</evidence>
<proteinExistence type="predicted"/>
<dbReference type="Proteomes" id="UP001139384">
    <property type="component" value="Unassembled WGS sequence"/>
</dbReference>
<gene>
    <name evidence="1" type="ORF">L0P92_02770</name>
</gene>
<dbReference type="AlphaFoldDB" id="A0A9X1TJD5"/>
<sequence length="490" mass="53886">MGTTVRRWTGHEATVLRDVLRLSIRRYADRLGVSPSMVMEWKNRGTSLVPVPETQQILDTALAQCEPHEREAFFAALEAAPGAAPGSAAGALPAGMARLEPASEVVESQHRWREVRQYLNGHRETLSRAAAELYDPALRISGTPMLMAPAWKAAEPVPLDQVELVWTDDVPEVLVTGSEPEAVGTHPLRAPGVRFDRYTLAIRYISAPTLFENRPSYRLTAVNWTPGAGKLTFGLASYFDKVDLCEAVGHEFAAAYMEHQEQGGGERLAWGGLPLRRLVDDPFDPGLRAVTPAITTLLIRRRRDGSATFLLHWRDPAKVVTAGGLYDAVPAGEFQPGSVMSAQSPQDFDLWRNIVRELNEELLGAPEFDGSGGPLQYERWPLWRTLERARVEGRVRAFAFGVGVDPLTLAVAIPSALVIDDELFDQLFGDIAAENAEGVTVTHWNGQDVRGGIPFTHQNVTQFINNEPMAPPGAACLALAWEHRDLLLSR</sequence>
<name>A0A9X1TJD5_STRM4</name>
<evidence type="ECO:0000313" key="2">
    <source>
        <dbReference type="Proteomes" id="UP001139384"/>
    </source>
</evidence>
<organism evidence="1 2">
    <name type="scientific">Streptomyces muensis</name>
    <dbReference type="NCBI Taxonomy" id="1077944"/>
    <lineage>
        <taxon>Bacteria</taxon>
        <taxon>Bacillati</taxon>
        <taxon>Actinomycetota</taxon>
        <taxon>Actinomycetes</taxon>
        <taxon>Kitasatosporales</taxon>
        <taxon>Streptomycetaceae</taxon>
        <taxon>Streptomyces</taxon>
    </lineage>
</organism>